<name>A0AAD6XAT7_9AGAR</name>
<dbReference type="EC" id="5.3.2.1" evidence="9"/>
<comment type="catalytic activity">
    <reaction evidence="6">
        <text>3-phenylpyruvate = enol-phenylpyruvate</text>
        <dbReference type="Rhea" id="RHEA:17097"/>
        <dbReference type="ChEBI" id="CHEBI:16815"/>
        <dbReference type="ChEBI" id="CHEBI:18005"/>
        <dbReference type="EC" id="5.3.2.1"/>
    </reaction>
</comment>
<evidence type="ECO:0000256" key="5">
    <source>
        <dbReference type="ARBA" id="ARBA00023235"/>
    </source>
</evidence>
<dbReference type="Proteomes" id="UP001218188">
    <property type="component" value="Unassembled WGS sequence"/>
</dbReference>
<protein>
    <recommendedName>
        <fullName evidence="12">L-dopachrome isomerase</fullName>
        <ecNumber evidence="9">5.3.2.1</ecNumber>
        <ecNumber evidence="8">5.3.3.12</ecNumber>
    </recommendedName>
    <alternativeName>
        <fullName evidence="10">L-dopachrome tautomerase</fullName>
    </alternativeName>
    <alternativeName>
        <fullName evidence="11">Phenylpyruvate tautomerase</fullName>
    </alternativeName>
</protein>
<evidence type="ECO:0000313" key="13">
    <source>
        <dbReference type="EMBL" id="KAJ7043042.1"/>
    </source>
</evidence>
<gene>
    <name evidence="13" type="ORF">C8F04DRAFT_1073472</name>
</gene>
<sequence>MPYLELMVNVQVPDEKALALEFSKLGAQTLGKPEAYITVSITYNKTLTFGGTFDPAFALTITSLDNLNTEANEKYSLAFSEFFKEKLNIPNDRGYITFNDPGRGFLGFKGTTFATIFAKS</sequence>
<evidence type="ECO:0000256" key="4">
    <source>
        <dbReference type="ARBA" id="ARBA00022525"/>
    </source>
</evidence>
<dbReference type="InterPro" id="IPR001398">
    <property type="entry name" value="Macrophage_inhib_fac"/>
</dbReference>
<organism evidence="13 14">
    <name type="scientific">Mycena alexandri</name>
    <dbReference type="NCBI Taxonomy" id="1745969"/>
    <lineage>
        <taxon>Eukaryota</taxon>
        <taxon>Fungi</taxon>
        <taxon>Dikarya</taxon>
        <taxon>Basidiomycota</taxon>
        <taxon>Agaricomycotina</taxon>
        <taxon>Agaricomycetes</taxon>
        <taxon>Agaricomycetidae</taxon>
        <taxon>Agaricales</taxon>
        <taxon>Marasmiineae</taxon>
        <taxon>Mycenaceae</taxon>
        <taxon>Mycena</taxon>
    </lineage>
</organism>
<reference evidence="13" key="1">
    <citation type="submission" date="2023-03" db="EMBL/GenBank/DDBJ databases">
        <title>Massive genome expansion in bonnet fungi (Mycena s.s.) driven by repeated elements and novel gene families across ecological guilds.</title>
        <authorList>
            <consortium name="Lawrence Berkeley National Laboratory"/>
            <person name="Harder C.B."/>
            <person name="Miyauchi S."/>
            <person name="Viragh M."/>
            <person name="Kuo A."/>
            <person name="Thoen E."/>
            <person name="Andreopoulos B."/>
            <person name="Lu D."/>
            <person name="Skrede I."/>
            <person name="Drula E."/>
            <person name="Henrissat B."/>
            <person name="Morin E."/>
            <person name="Kohler A."/>
            <person name="Barry K."/>
            <person name="LaButti K."/>
            <person name="Morin E."/>
            <person name="Salamov A."/>
            <person name="Lipzen A."/>
            <person name="Mereny Z."/>
            <person name="Hegedus B."/>
            <person name="Baldrian P."/>
            <person name="Stursova M."/>
            <person name="Weitz H."/>
            <person name="Taylor A."/>
            <person name="Grigoriev I.V."/>
            <person name="Nagy L.G."/>
            <person name="Martin F."/>
            <person name="Kauserud H."/>
        </authorList>
    </citation>
    <scope>NUCLEOTIDE SEQUENCE</scope>
    <source>
        <strain evidence="13">CBHHK200</strain>
    </source>
</reference>
<accession>A0AAD6XAT7</accession>
<keyword evidence="14" id="KW-1185">Reference proteome</keyword>
<comment type="catalytic activity">
    <reaction evidence="7">
        <text>L-dopachrome = 5,6-dihydroxyindole-2-carboxylate</text>
        <dbReference type="Rhea" id="RHEA:13041"/>
        <dbReference type="ChEBI" id="CHEBI:16875"/>
        <dbReference type="ChEBI" id="CHEBI:57509"/>
        <dbReference type="EC" id="5.3.3.12"/>
    </reaction>
</comment>
<dbReference type="EMBL" id="JARJCM010000010">
    <property type="protein sequence ID" value="KAJ7043042.1"/>
    <property type="molecule type" value="Genomic_DNA"/>
</dbReference>
<keyword evidence="3" id="KW-0202">Cytokine</keyword>
<keyword evidence="4" id="KW-0964">Secreted</keyword>
<dbReference type="Gene3D" id="3.30.429.10">
    <property type="entry name" value="Macrophage Migration Inhibitory Factor"/>
    <property type="match status" value="1"/>
</dbReference>
<evidence type="ECO:0000256" key="1">
    <source>
        <dbReference type="ARBA" id="ARBA00004613"/>
    </source>
</evidence>
<evidence type="ECO:0000256" key="2">
    <source>
        <dbReference type="ARBA" id="ARBA00005851"/>
    </source>
</evidence>
<dbReference type="PANTHER" id="PTHR11954:SF6">
    <property type="entry name" value="MACROPHAGE MIGRATION INHIBITORY FACTOR"/>
    <property type="match status" value="1"/>
</dbReference>
<dbReference type="EC" id="5.3.3.12" evidence="8"/>
<dbReference type="AlphaFoldDB" id="A0AAD6XAT7"/>
<evidence type="ECO:0000256" key="10">
    <source>
        <dbReference type="ARBA" id="ARBA00041631"/>
    </source>
</evidence>
<dbReference type="PANTHER" id="PTHR11954">
    <property type="entry name" value="D-DOPACHROME DECARBOXYLASE"/>
    <property type="match status" value="1"/>
</dbReference>
<comment type="similarity">
    <text evidence="2">Belongs to the MIF family.</text>
</comment>
<keyword evidence="5" id="KW-0413">Isomerase</keyword>
<proteinExistence type="inferred from homology"/>
<evidence type="ECO:0000256" key="6">
    <source>
        <dbReference type="ARBA" id="ARBA00036735"/>
    </source>
</evidence>
<comment type="caution">
    <text evidence="13">The sequence shown here is derived from an EMBL/GenBank/DDBJ whole genome shotgun (WGS) entry which is preliminary data.</text>
</comment>
<evidence type="ECO:0000256" key="8">
    <source>
        <dbReference type="ARBA" id="ARBA00038932"/>
    </source>
</evidence>
<dbReference type="Pfam" id="PF01187">
    <property type="entry name" value="MIF"/>
    <property type="match status" value="1"/>
</dbReference>
<dbReference type="GO" id="GO:0004167">
    <property type="term" value="F:dopachrome isomerase activity"/>
    <property type="evidence" value="ECO:0007669"/>
    <property type="project" value="UniProtKB-EC"/>
</dbReference>
<evidence type="ECO:0000256" key="9">
    <source>
        <dbReference type="ARBA" id="ARBA00039086"/>
    </source>
</evidence>
<evidence type="ECO:0000256" key="3">
    <source>
        <dbReference type="ARBA" id="ARBA00022514"/>
    </source>
</evidence>
<evidence type="ECO:0000256" key="7">
    <source>
        <dbReference type="ARBA" id="ARBA00036823"/>
    </source>
</evidence>
<evidence type="ECO:0000256" key="11">
    <source>
        <dbReference type="ARBA" id="ARBA00041912"/>
    </source>
</evidence>
<dbReference type="GO" id="GO:0050178">
    <property type="term" value="F:phenylpyruvate tautomerase activity"/>
    <property type="evidence" value="ECO:0007669"/>
    <property type="project" value="UniProtKB-EC"/>
</dbReference>
<dbReference type="GO" id="GO:0005615">
    <property type="term" value="C:extracellular space"/>
    <property type="evidence" value="ECO:0007669"/>
    <property type="project" value="UniProtKB-KW"/>
</dbReference>
<evidence type="ECO:0000256" key="12">
    <source>
        <dbReference type="ARBA" id="ARBA00042730"/>
    </source>
</evidence>
<evidence type="ECO:0000313" key="14">
    <source>
        <dbReference type="Proteomes" id="UP001218188"/>
    </source>
</evidence>
<dbReference type="InterPro" id="IPR014347">
    <property type="entry name" value="Tautomerase/MIF_sf"/>
</dbReference>
<comment type="subcellular location">
    <subcellularLocation>
        <location evidence="1">Secreted</location>
    </subcellularLocation>
</comment>
<dbReference type="SUPFAM" id="SSF55331">
    <property type="entry name" value="Tautomerase/MIF"/>
    <property type="match status" value="1"/>
</dbReference>